<comment type="caution">
    <text evidence="2">The sequence shown here is derived from an EMBL/GenBank/DDBJ whole genome shotgun (WGS) entry which is preliminary data.</text>
</comment>
<proteinExistence type="predicted"/>
<dbReference type="EMBL" id="NEVK01000006">
    <property type="protein sequence ID" value="OZI17663.1"/>
    <property type="molecule type" value="Genomic_DNA"/>
</dbReference>
<organism evidence="2 3">
    <name type="scientific">Bordetella genomosp. 7</name>
    <dbReference type="NCBI Taxonomy" id="1416805"/>
    <lineage>
        <taxon>Bacteria</taxon>
        <taxon>Pseudomonadati</taxon>
        <taxon>Pseudomonadota</taxon>
        <taxon>Betaproteobacteria</taxon>
        <taxon>Burkholderiales</taxon>
        <taxon>Alcaligenaceae</taxon>
        <taxon>Bordetella</taxon>
    </lineage>
</organism>
<accession>A0A261QZZ3</accession>
<keyword evidence="3" id="KW-1185">Reference proteome</keyword>
<keyword evidence="1" id="KW-0812">Transmembrane</keyword>
<dbReference type="Proteomes" id="UP000216947">
    <property type="component" value="Unassembled WGS sequence"/>
</dbReference>
<dbReference type="AlphaFoldDB" id="A0A261QZZ3"/>
<evidence type="ECO:0000313" key="3">
    <source>
        <dbReference type="Proteomes" id="UP000216947"/>
    </source>
</evidence>
<evidence type="ECO:0008006" key="4">
    <source>
        <dbReference type="Google" id="ProtNLM"/>
    </source>
</evidence>
<gene>
    <name evidence="2" type="ORF">CAL19_11085</name>
</gene>
<reference evidence="3" key="1">
    <citation type="submission" date="2017-05" db="EMBL/GenBank/DDBJ databases">
        <title>Complete and WGS of Bordetella genogroups.</title>
        <authorList>
            <person name="Spilker T."/>
            <person name="Lipuma J."/>
        </authorList>
    </citation>
    <scope>NUCLEOTIDE SEQUENCE [LARGE SCALE GENOMIC DNA]</scope>
    <source>
        <strain evidence="3">AU18089</strain>
    </source>
</reference>
<evidence type="ECO:0000256" key="1">
    <source>
        <dbReference type="SAM" id="Phobius"/>
    </source>
</evidence>
<feature type="transmembrane region" description="Helical" evidence="1">
    <location>
        <begin position="51"/>
        <end position="72"/>
    </location>
</feature>
<sequence>MLALVCCVTAVSAYLPLVGAWARIAHTLGVLSYPVYLLHPVVWHVVGKRDAFGMVTAGVATFALSWLSWRLLEQPAIRLGKRLNLRLSAPMRSEPV</sequence>
<keyword evidence="1" id="KW-1133">Transmembrane helix</keyword>
<protein>
    <recommendedName>
        <fullName evidence="4">Acyltransferase 3 domain-containing protein</fullName>
    </recommendedName>
</protein>
<name>A0A261QZZ3_9BORD</name>
<evidence type="ECO:0000313" key="2">
    <source>
        <dbReference type="EMBL" id="OZI17663.1"/>
    </source>
</evidence>
<keyword evidence="1" id="KW-0472">Membrane</keyword>